<gene>
    <name evidence="2" type="ORF">DCAR_0727222</name>
</gene>
<evidence type="ECO:0000313" key="2">
    <source>
        <dbReference type="EMBL" id="WOH07788.1"/>
    </source>
</evidence>
<dbReference type="Proteomes" id="UP000077755">
    <property type="component" value="Chromosome 7"/>
</dbReference>
<feature type="compositionally biased region" description="Basic and acidic residues" evidence="1">
    <location>
        <begin position="54"/>
        <end position="65"/>
    </location>
</feature>
<evidence type="ECO:0000313" key="3">
    <source>
        <dbReference type="Proteomes" id="UP000077755"/>
    </source>
</evidence>
<organism evidence="2 3">
    <name type="scientific">Daucus carota subsp. sativus</name>
    <name type="common">Carrot</name>
    <dbReference type="NCBI Taxonomy" id="79200"/>
    <lineage>
        <taxon>Eukaryota</taxon>
        <taxon>Viridiplantae</taxon>
        <taxon>Streptophyta</taxon>
        <taxon>Embryophyta</taxon>
        <taxon>Tracheophyta</taxon>
        <taxon>Spermatophyta</taxon>
        <taxon>Magnoliopsida</taxon>
        <taxon>eudicotyledons</taxon>
        <taxon>Gunneridae</taxon>
        <taxon>Pentapetalae</taxon>
        <taxon>asterids</taxon>
        <taxon>campanulids</taxon>
        <taxon>Apiales</taxon>
        <taxon>Apiaceae</taxon>
        <taxon>Apioideae</taxon>
        <taxon>Scandiceae</taxon>
        <taxon>Daucinae</taxon>
        <taxon>Daucus</taxon>
        <taxon>Daucus sect. Daucus</taxon>
    </lineage>
</organism>
<protein>
    <submittedName>
        <fullName evidence="2">Uncharacterized protein</fullName>
    </submittedName>
</protein>
<evidence type="ECO:0000256" key="1">
    <source>
        <dbReference type="SAM" id="MobiDB-lite"/>
    </source>
</evidence>
<accession>A0AAF0XGT3</accession>
<reference evidence="2" key="2">
    <citation type="submission" date="2022-03" db="EMBL/GenBank/DDBJ databases">
        <title>Draft title - Genomic analysis of global carrot germplasm unveils the trajectory of domestication and the origin of high carotenoid orange carrot.</title>
        <authorList>
            <person name="Iorizzo M."/>
            <person name="Ellison S."/>
            <person name="Senalik D."/>
            <person name="Macko-Podgorni A."/>
            <person name="Grzebelus D."/>
            <person name="Bostan H."/>
            <person name="Rolling W."/>
            <person name="Curaba J."/>
            <person name="Simon P."/>
        </authorList>
    </citation>
    <scope>NUCLEOTIDE SEQUENCE</scope>
    <source>
        <tissue evidence="2">Leaf</tissue>
    </source>
</reference>
<keyword evidence="3" id="KW-1185">Reference proteome</keyword>
<sequence>MGKKDAGVKIHVLDKDNYFHWKVRMQLHLIHLLHLKGYGVDLCNTISDQTREELRREHEAAENRKSKQALEATRKQDYMSLPSGSDLKQLKRNKGTLESCFKMAHMIYASTLVADYVPPTYNRMRTTLLENEKSHVNFLLQSFRDSWKKKVSRCALMDGVISRNDLLSMLWLLREGFLCL</sequence>
<name>A0AAF0XGT3_DAUCS</name>
<dbReference type="EMBL" id="CP093349">
    <property type="protein sequence ID" value="WOH07788.1"/>
    <property type="molecule type" value="Genomic_DNA"/>
</dbReference>
<feature type="region of interest" description="Disordered" evidence="1">
    <location>
        <begin position="54"/>
        <end position="75"/>
    </location>
</feature>
<dbReference type="AlphaFoldDB" id="A0AAF0XGT3"/>
<proteinExistence type="predicted"/>
<reference evidence="2" key="1">
    <citation type="journal article" date="2016" name="Nat. Genet.">
        <title>A high-quality carrot genome assembly provides new insights into carotenoid accumulation and asterid genome evolution.</title>
        <authorList>
            <person name="Iorizzo M."/>
            <person name="Ellison S."/>
            <person name="Senalik D."/>
            <person name="Zeng P."/>
            <person name="Satapoomin P."/>
            <person name="Huang J."/>
            <person name="Bowman M."/>
            <person name="Iovene M."/>
            <person name="Sanseverino W."/>
            <person name="Cavagnaro P."/>
            <person name="Yildiz M."/>
            <person name="Macko-Podgorni A."/>
            <person name="Moranska E."/>
            <person name="Grzebelus E."/>
            <person name="Grzebelus D."/>
            <person name="Ashrafi H."/>
            <person name="Zheng Z."/>
            <person name="Cheng S."/>
            <person name="Spooner D."/>
            <person name="Van Deynze A."/>
            <person name="Simon P."/>
        </authorList>
    </citation>
    <scope>NUCLEOTIDE SEQUENCE</scope>
    <source>
        <tissue evidence="2">Leaf</tissue>
    </source>
</reference>